<sequence length="481" mass="54533">MKSTQEFLYLQIAQSIEQQIVSGTLPVGHKLPSVRVLCQQQQVSPSTVFNAYYRLETMGLIEARPKSGYYVRQSRAVQRMQRYQEILPSPQKLPPLNPSVSDIIDDIEQFNQLSGVTSFAPATPALQMLPGQKLQKSVREVMRKYSDECLNYAPVHGLACLREQILLHGAHWGFRGSPHEVLVTAGCLEAISLCLQALTRPGDLIITETLTYFGIQQLIQNLGLKVAPVAIHPETGLDMKHITTLLKAHKVKACLFTSNFHNPTAYSLPNEQKQWLAQLAASHQIPVIEDDVYGEVYFGKQRPTTIKRYDTEGWVIYCSSFSKMLSPGYRLGYCLPGRFMQQVARQKRIHSIATSSLVQYTLSHFLQKGRFSYHLKKLRQTLYLNMLKYEQCIDAYFPAETYFAPPQGGYVFWIGFAPNTNTYKLYLSAKAHHIGIVPGQLFSLGKQYKNFIRLSFATPFDQKIEESLKKLGKLANNLNIS</sequence>
<evidence type="ECO:0000256" key="5">
    <source>
        <dbReference type="ARBA" id="ARBA00023163"/>
    </source>
</evidence>
<keyword evidence="5" id="KW-0804">Transcription</keyword>
<evidence type="ECO:0000313" key="7">
    <source>
        <dbReference type="EMBL" id="EAY31622.1"/>
    </source>
</evidence>
<keyword evidence="7" id="KW-0808">Transferase</keyword>
<accession>A1ZD83</accession>
<dbReference type="InterPro" id="IPR015421">
    <property type="entry name" value="PyrdxlP-dep_Trfase_major"/>
</dbReference>
<feature type="domain" description="HTH gntR-type" evidence="6">
    <location>
        <begin position="6"/>
        <end position="74"/>
    </location>
</feature>
<reference evidence="7 8" key="1">
    <citation type="submission" date="2007-01" db="EMBL/GenBank/DDBJ databases">
        <authorList>
            <person name="Haygood M."/>
            <person name="Podell S."/>
            <person name="Anderson C."/>
            <person name="Hopkinson B."/>
            <person name="Roe K."/>
            <person name="Barbeau K."/>
            <person name="Gaasterland T."/>
            <person name="Ferriera S."/>
            <person name="Johnson J."/>
            <person name="Kravitz S."/>
            <person name="Beeson K."/>
            <person name="Sutton G."/>
            <person name="Rogers Y.-H."/>
            <person name="Friedman R."/>
            <person name="Frazier M."/>
            <person name="Venter J.C."/>
        </authorList>
    </citation>
    <scope>NUCLEOTIDE SEQUENCE [LARGE SCALE GENOMIC DNA]</scope>
    <source>
        <strain evidence="7 8">ATCC 23134</strain>
    </source>
</reference>
<dbReference type="OrthoDB" id="9802328at2"/>
<dbReference type="Pfam" id="PF00155">
    <property type="entry name" value="Aminotran_1_2"/>
    <property type="match status" value="1"/>
</dbReference>
<dbReference type="Gene3D" id="3.40.640.10">
    <property type="entry name" value="Type I PLP-dependent aspartate aminotransferase-like (Major domain)"/>
    <property type="match status" value="1"/>
</dbReference>
<dbReference type="InterPro" id="IPR051446">
    <property type="entry name" value="HTH_trans_reg/aminotransferase"/>
</dbReference>
<evidence type="ECO:0000256" key="4">
    <source>
        <dbReference type="ARBA" id="ARBA00023125"/>
    </source>
</evidence>
<dbReference type="SUPFAM" id="SSF53383">
    <property type="entry name" value="PLP-dependent transferases"/>
    <property type="match status" value="1"/>
</dbReference>
<dbReference type="AlphaFoldDB" id="A1ZD83"/>
<dbReference type="GO" id="GO:0003677">
    <property type="term" value="F:DNA binding"/>
    <property type="evidence" value="ECO:0007669"/>
    <property type="project" value="UniProtKB-KW"/>
</dbReference>
<protein>
    <submittedName>
        <fullName evidence="7">Transcriptional regulator, GntR family/aminotransferase, classes I and II family protein</fullName>
    </submittedName>
</protein>
<keyword evidence="3" id="KW-0805">Transcription regulation</keyword>
<dbReference type="RefSeq" id="WP_002693366.1">
    <property type="nucleotide sequence ID" value="NZ_AAWS01000002.1"/>
</dbReference>
<proteinExistence type="inferred from homology"/>
<dbReference type="InterPro" id="IPR036390">
    <property type="entry name" value="WH_DNA-bd_sf"/>
</dbReference>
<keyword evidence="8" id="KW-1185">Reference proteome</keyword>
<dbReference type="GO" id="GO:0003700">
    <property type="term" value="F:DNA-binding transcription factor activity"/>
    <property type="evidence" value="ECO:0007669"/>
    <property type="project" value="InterPro"/>
</dbReference>
<comment type="similarity">
    <text evidence="1">In the C-terminal section; belongs to the class-I pyridoxal-phosphate-dependent aminotransferase family.</text>
</comment>
<dbReference type="Gene3D" id="3.90.1150.10">
    <property type="entry name" value="Aspartate Aminotransferase, domain 1"/>
    <property type="match status" value="1"/>
</dbReference>
<keyword evidence="4" id="KW-0238">DNA-binding</keyword>
<dbReference type="EMBL" id="AAWS01000002">
    <property type="protein sequence ID" value="EAY31622.1"/>
    <property type="molecule type" value="Genomic_DNA"/>
</dbReference>
<keyword evidence="2" id="KW-0663">Pyridoxal phosphate</keyword>
<dbReference type="PANTHER" id="PTHR46577">
    <property type="entry name" value="HTH-TYPE TRANSCRIPTIONAL REGULATORY PROTEIN GABR"/>
    <property type="match status" value="1"/>
</dbReference>
<comment type="caution">
    <text evidence="7">The sequence shown here is derived from an EMBL/GenBank/DDBJ whole genome shotgun (WGS) entry which is preliminary data.</text>
</comment>
<evidence type="ECO:0000256" key="1">
    <source>
        <dbReference type="ARBA" id="ARBA00005384"/>
    </source>
</evidence>
<evidence type="ECO:0000259" key="6">
    <source>
        <dbReference type="PROSITE" id="PS50949"/>
    </source>
</evidence>
<dbReference type="InterPro" id="IPR036388">
    <property type="entry name" value="WH-like_DNA-bd_sf"/>
</dbReference>
<dbReference type="Proteomes" id="UP000004095">
    <property type="component" value="Unassembled WGS sequence"/>
</dbReference>
<keyword evidence="7" id="KW-0032">Aminotransferase</keyword>
<dbReference type="InterPro" id="IPR004839">
    <property type="entry name" value="Aminotransferase_I/II_large"/>
</dbReference>
<dbReference type="Gene3D" id="1.10.10.10">
    <property type="entry name" value="Winged helix-like DNA-binding domain superfamily/Winged helix DNA-binding domain"/>
    <property type="match status" value="1"/>
</dbReference>
<organism evidence="7 8">
    <name type="scientific">Microscilla marina ATCC 23134</name>
    <dbReference type="NCBI Taxonomy" id="313606"/>
    <lineage>
        <taxon>Bacteria</taxon>
        <taxon>Pseudomonadati</taxon>
        <taxon>Bacteroidota</taxon>
        <taxon>Cytophagia</taxon>
        <taxon>Cytophagales</taxon>
        <taxon>Microscillaceae</taxon>
        <taxon>Microscilla</taxon>
    </lineage>
</organism>
<name>A1ZD83_MICM2</name>
<evidence type="ECO:0000256" key="2">
    <source>
        <dbReference type="ARBA" id="ARBA00022898"/>
    </source>
</evidence>
<evidence type="ECO:0000313" key="8">
    <source>
        <dbReference type="Proteomes" id="UP000004095"/>
    </source>
</evidence>
<dbReference type="InterPro" id="IPR000524">
    <property type="entry name" value="Tscrpt_reg_HTH_GntR"/>
</dbReference>
<dbReference type="SUPFAM" id="SSF46785">
    <property type="entry name" value="Winged helix' DNA-binding domain"/>
    <property type="match status" value="1"/>
</dbReference>
<dbReference type="PANTHER" id="PTHR46577:SF2">
    <property type="entry name" value="TRANSCRIPTIONAL REGULATORY PROTEIN"/>
    <property type="match status" value="1"/>
</dbReference>
<gene>
    <name evidence="7" type="ORF">M23134_05128</name>
</gene>
<dbReference type="SMART" id="SM00345">
    <property type="entry name" value="HTH_GNTR"/>
    <property type="match status" value="1"/>
</dbReference>
<dbReference type="Pfam" id="PF00392">
    <property type="entry name" value="GntR"/>
    <property type="match status" value="1"/>
</dbReference>
<dbReference type="CDD" id="cd00609">
    <property type="entry name" value="AAT_like"/>
    <property type="match status" value="1"/>
</dbReference>
<dbReference type="GO" id="GO:0030170">
    <property type="term" value="F:pyridoxal phosphate binding"/>
    <property type="evidence" value="ECO:0007669"/>
    <property type="project" value="InterPro"/>
</dbReference>
<dbReference type="PROSITE" id="PS50949">
    <property type="entry name" value="HTH_GNTR"/>
    <property type="match status" value="1"/>
</dbReference>
<evidence type="ECO:0000256" key="3">
    <source>
        <dbReference type="ARBA" id="ARBA00023015"/>
    </source>
</evidence>
<dbReference type="CDD" id="cd07377">
    <property type="entry name" value="WHTH_GntR"/>
    <property type="match status" value="1"/>
</dbReference>
<dbReference type="eggNOG" id="COG1167">
    <property type="taxonomic scope" value="Bacteria"/>
</dbReference>
<dbReference type="InterPro" id="IPR015424">
    <property type="entry name" value="PyrdxlP-dep_Trfase"/>
</dbReference>
<dbReference type="InterPro" id="IPR015422">
    <property type="entry name" value="PyrdxlP-dep_Trfase_small"/>
</dbReference>
<dbReference type="GO" id="GO:0008483">
    <property type="term" value="F:transaminase activity"/>
    <property type="evidence" value="ECO:0007669"/>
    <property type="project" value="UniProtKB-KW"/>
</dbReference>